<sequence>MRRIVVLSLANSASFCTQICDHTSGHSRSSLVRAEESLAGRSLIVVLLIFTSLPPPKSGLPSHLAISSTQLCCDACLSSPPPTNSSVL</sequence>
<protein>
    <submittedName>
        <fullName evidence="1">Uncharacterized protein</fullName>
    </submittedName>
</protein>
<proteinExistence type="predicted"/>
<name>A0A0A9GIF3_ARUDO</name>
<organism evidence="1">
    <name type="scientific">Arundo donax</name>
    <name type="common">Giant reed</name>
    <name type="synonym">Donax arundinaceus</name>
    <dbReference type="NCBI Taxonomy" id="35708"/>
    <lineage>
        <taxon>Eukaryota</taxon>
        <taxon>Viridiplantae</taxon>
        <taxon>Streptophyta</taxon>
        <taxon>Embryophyta</taxon>
        <taxon>Tracheophyta</taxon>
        <taxon>Spermatophyta</taxon>
        <taxon>Magnoliopsida</taxon>
        <taxon>Liliopsida</taxon>
        <taxon>Poales</taxon>
        <taxon>Poaceae</taxon>
        <taxon>PACMAD clade</taxon>
        <taxon>Arundinoideae</taxon>
        <taxon>Arundineae</taxon>
        <taxon>Arundo</taxon>
    </lineage>
</organism>
<dbReference type="EMBL" id="GBRH01177423">
    <property type="protein sequence ID" value="JAE20473.1"/>
    <property type="molecule type" value="Transcribed_RNA"/>
</dbReference>
<dbReference type="AlphaFoldDB" id="A0A0A9GIF3"/>
<accession>A0A0A9GIF3</accession>
<evidence type="ECO:0000313" key="1">
    <source>
        <dbReference type="EMBL" id="JAE20473.1"/>
    </source>
</evidence>
<reference evidence="1" key="1">
    <citation type="submission" date="2014-09" db="EMBL/GenBank/DDBJ databases">
        <authorList>
            <person name="Magalhaes I.L.F."/>
            <person name="Oliveira U."/>
            <person name="Santos F.R."/>
            <person name="Vidigal T.H.D.A."/>
            <person name="Brescovit A.D."/>
            <person name="Santos A.J."/>
        </authorList>
    </citation>
    <scope>NUCLEOTIDE SEQUENCE</scope>
    <source>
        <tissue evidence="1">Shoot tissue taken approximately 20 cm above the soil surface</tissue>
    </source>
</reference>
<reference evidence="1" key="2">
    <citation type="journal article" date="2015" name="Data Brief">
        <title>Shoot transcriptome of the giant reed, Arundo donax.</title>
        <authorList>
            <person name="Barrero R.A."/>
            <person name="Guerrero F.D."/>
            <person name="Moolhuijzen P."/>
            <person name="Goolsby J.A."/>
            <person name="Tidwell J."/>
            <person name="Bellgard S.E."/>
            <person name="Bellgard M.I."/>
        </authorList>
    </citation>
    <scope>NUCLEOTIDE SEQUENCE</scope>
    <source>
        <tissue evidence="1">Shoot tissue taken approximately 20 cm above the soil surface</tissue>
    </source>
</reference>